<evidence type="ECO:0000313" key="2">
    <source>
        <dbReference type="Proteomes" id="UP000000657"/>
    </source>
</evidence>
<dbReference type="KEGG" id="fal:FRAAL1646"/>
<dbReference type="EMBL" id="CT573213">
    <property type="protein sequence ID" value="CAJ60301.1"/>
    <property type="molecule type" value="Genomic_DNA"/>
</dbReference>
<keyword evidence="2" id="KW-1185">Reference proteome</keyword>
<dbReference type="AlphaFoldDB" id="Q0RQ75"/>
<reference evidence="1 2" key="1">
    <citation type="journal article" date="2007" name="Genome Res.">
        <title>Genome characteristics of facultatively symbiotic Frankia sp. strains reflect host range and host plant biogeography.</title>
        <authorList>
            <person name="Normand P."/>
            <person name="Lapierre P."/>
            <person name="Tisa L.S."/>
            <person name="Gogarten J.P."/>
            <person name="Alloisio N."/>
            <person name="Bagnarol E."/>
            <person name="Bassi C.A."/>
            <person name="Berry A.M."/>
            <person name="Bickhart D.M."/>
            <person name="Choisne N."/>
            <person name="Couloux A."/>
            <person name="Cournoyer B."/>
            <person name="Cruveiller S."/>
            <person name="Daubin V."/>
            <person name="Demange N."/>
            <person name="Francino M.P."/>
            <person name="Goltsman E."/>
            <person name="Huang Y."/>
            <person name="Kopp O.R."/>
            <person name="Labarre L."/>
            <person name="Lapidus A."/>
            <person name="Lavire C."/>
            <person name="Marechal J."/>
            <person name="Martinez M."/>
            <person name="Mastronunzio J.E."/>
            <person name="Mullin B.C."/>
            <person name="Niemann J."/>
            <person name="Pujic P."/>
            <person name="Rawnsley T."/>
            <person name="Rouy Z."/>
            <person name="Schenowitz C."/>
            <person name="Sellstedt A."/>
            <person name="Tavares F."/>
            <person name="Tomkins J.P."/>
            <person name="Vallenet D."/>
            <person name="Valverde C."/>
            <person name="Wall L.G."/>
            <person name="Wang Y."/>
            <person name="Medigue C."/>
            <person name="Benson D.R."/>
        </authorList>
    </citation>
    <scope>NUCLEOTIDE SEQUENCE [LARGE SCALE GENOMIC DNA]</scope>
    <source>
        <strain evidence="2">DSM 45986 / CECT 9034 / ACN14a</strain>
    </source>
</reference>
<evidence type="ECO:0000313" key="1">
    <source>
        <dbReference type="EMBL" id="CAJ60301.1"/>
    </source>
</evidence>
<gene>
    <name evidence="1" type="ordered locus">FRAAL1646</name>
</gene>
<dbReference type="STRING" id="326424.FRAAL1646"/>
<sequence length="123" mass="14196">MEAEKVRERMETTGDVADDLRIYASAENTDASPTRWRIISDQEITRATRYCYWSAARPLFLRRAQFDYSAFPDVERLAFELKPRLGRRMTVGRHDDLGVIELEVGSWVSPGNAVELTWQERAG</sequence>
<dbReference type="HOGENOM" id="CLU_2011883_0_0_11"/>
<proteinExistence type="predicted"/>
<protein>
    <submittedName>
        <fullName evidence="1">Uncharacterized protein</fullName>
    </submittedName>
</protein>
<accession>Q0RQ75</accession>
<dbReference type="Proteomes" id="UP000000657">
    <property type="component" value="Chromosome"/>
</dbReference>
<name>Q0RQ75_FRAAA</name>
<organism evidence="1 2">
    <name type="scientific">Frankia alni (strain DSM 45986 / CECT 9034 / ACN14a)</name>
    <dbReference type="NCBI Taxonomy" id="326424"/>
    <lineage>
        <taxon>Bacteria</taxon>
        <taxon>Bacillati</taxon>
        <taxon>Actinomycetota</taxon>
        <taxon>Actinomycetes</taxon>
        <taxon>Frankiales</taxon>
        <taxon>Frankiaceae</taxon>
        <taxon>Frankia</taxon>
    </lineage>
</organism>